<protein>
    <recommendedName>
        <fullName evidence="4">imidazole glycerol-phosphate synthase</fullName>
        <ecNumber evidence="4">4.3.2.10</ecNumber>
    </recommendedName>
    <alternativeName>
        <fullName evidence="9">IGP synthase cyclase subunit</fullName>
    </alternativeName>
</protein>
<dbReference type="AlphaFoldDB" id="A0A7T0G279"/>
<dbReference type="UniPathway" id="UPA00031">
    <property type="reaction ID" value="UER00010"/>
</dbReference>
<dbReference type="GO" id="GO:0000107">
    <property type="term" value="F:imidazoleglycerol-phosphate synthase activity"/>
    <property type="evidence" value="ECO:0007669"/>
    <property type="project" value="InterPro"/>
</dbReference>
<comment type="catalytic activity">
    <reaction evidence="10">
        <text>5-[(5-phospho-1-deoxy-D-ribulos-1-ylimino)methylamino]-1-(5-phospho-beta-D-ribosyl)imidazole-4-carboxamide + L-glutamine = D-erythro-1-(imidazol-4-yl)glycerol 3-phosphate + 5-amino-1-(5-phospho-beta-D-ribosyl)imidazole-4-carboxamide + L-glutamate + H(+)</text>
        <dbReference type="Rhea" id="RHEA:24793"/>
        <dbReference type="ChEBI" id="CHEBI:15378"/>
        <dbReference type="ChEBI" id="CHEBI:29985"/>
        <dbReference type="ChEBI" id="CHEBI:58278"/>
        <dbReference type="ChEBI" id="CHEBI:58359"/>
        <dbReference type="ChEBI" id="CHEBI:58475"/>
        <dbReference type="ChEBI" id="CHEBI:58525"/>
        <dbReference type="EC" id="4.3.2.10"/>
    </reaction>
</comment>
<evidence type="ECO:0000256" key="4">
    <source>
        <dbReference type="ARBA" id="ARBA00012809"/>
    </source>
</evidence>
<organism evidence="12 13">
    <name type="scientific">Candidatus Nitrohelix vancouverensis</name>
    <dbReference type="NCBI Taxonomy" id="2705534"/>
    <lineage>
        <taxon>Bacteria</taxon>
        <taxon>Pseudomonadati</taxon>
        <taxon>Nitrospinota/Tectimicrobiota group</taxon>
        <taxon>Nitrospinota</taxon>
        <taxon>Nitrospinia</taxon>
        <taxon>Nitrospinales</taxon>
        <taxon>Nitrospinaceae</taxon>
        <taxon>Candidatus Nitrohelix</taxon>
    </lineage>
</organism>
<dbReference type="PANTHER" id="PTHR21235">
    <property type="entry name" value="IMIDAZOLE GLYCEROL PHOSPHATE SYNTHASE SUBUNIT HISF/H IGP SYNTHASE SUBUNIT HISF/H"/>
    <property type="match status" value="1"/>
</dbReference>
<proteinExistence type="inferred from homology"/>
<evidence type="ECO:0000256" key="7">
    <source>
        <dbReference type="ARBA" id="ARBA00023239"/>
    </source>
</evidence>
<evidence type="ECO:0000256" key="10">
    <source>
        <dbReference type="ARBA" id="ARBA00047838"/>
    </source>
</evidence>
<evidence type="ECO:0000313" key="12">
    <source>
        <dbReference type="EMBL" id="QPJ64055.1"/>
    </source>
</evidence>
<dbReference type="InterPro" id="IPR011060">
    <property type="entry name" value="RibuloseP-bd_barrel"/>
</dbReference>
<evidence type="ECO:0000256" key="5">
    <source>
        <dbReference type="ARBA" id="ARBA00022605"/>
    </source>
</evidence>
<evidence type="ECO:0000256" key="1">
    <source>
        <dbReference type="ARBA" id="ARBA00005091"/>
    </source>
</evidence>
<dbReference type="EMBL" id="CP048620">
    <property type="protein sequence ID" value="QPJ64055.1"/>
    <property type="molecule type" value="Genomic_DNA"/>
</dbReference>
<dbReference type="PANTHER" id="PTHR21235:SF2">
    <property type="entry name" value="IMIDAZOLE GLYCEROL PHOSPHATE SYNTHASE HISHF"/>
    <property type="match status" value="1"/>
</dbReference>
<dbReference type="GO" id="GO:0000105">
    <property type="term" value="P:L-histidine biosynthetic process"/>
    <property type="evidence" value="ECO:0007669"/>
    <property type="project" value="UniProtKB-UniPathway"/>
</dbReference>
<comment type="subunit">
    <text evidence="3">Heterodimer of HisH and HisF.</text>
</comment>
<evidence type="ECO:0000313" key="13">
    <source>
        <dbReference type="Proteomes" id="UP000594464"/>
    </source>
</evidence>
<keyword evidence="7 12" id="KW-0456">Lyase</keyword>
<dbReference type="Gene3D" id="3.20.20.70">
    <property type="entry name" value="Aldolase class I"/>
    <property type="match status" value="1"/>
</dbReference>
<evidence type="ECO:0000256" key="8">
    <source>
        <dbReference type="ARBA" id="ARBA00025475"/>
    </source>
</evidence>
<comment type="similarity">
    <text evidence="2 11">Belongs to the HisA/HisF family.</text>
</comment>
<dbReference type="InterPro" id="IPR013785">
    <property type="entry name" value="Aldolase_TIM"/>
</dbReference>
<dbReference type="EC" id="4.3.2.10" evidence="4"/>
<name>A0A7T0G279_9BACT</name>
<dbReference type="GO" id="GO:0016829">
    <property type="term" value="F:lyase activity"/>
    <property type="evidence" value="ECO:0007669"/>
    <property type="project" value="UniProtKB-KW"/>
</dbReference>
<keyword evidence="6 11" id="KW-0368">Histidine biosynthesis</keyword>
<evidence type="ECO:0000256" key="9">
    <source>
        <dbReference type="ARBA" id="ARBA00030264"/>
    </source>
</evidence>
<evidence type="ECO:0000256" key="2">
    <source>
        <dbReference type="ARBA" id="ARBA00009667"/>
    </source>
</evidence>
<gene>
    <name evidence="12" type="primary">hisF</name>
    <name evidence="12" type="ORF">G3M78_01000</name>
</gene>
<evidence type="ECO:0000256" key="11">
    <source>
        <dbReference type="RuleBase" id="RU003657"/>
    </source>
</evidence>
<comment type="pathway">
    <text evidence="1">Amino-acid biosynthesis; L-histidine biosynthesis; L-histidine from 5-phospho-alpha-D-ribose 1-diphosphate: step 5/9.</text>
</comment>
<dbReference type="SUPFAM" id="SSF51366">
    <property type="entry name" value="Ribulose-phoshate binding barrel"/>
    <property type="match status" value="1"/>
</dbReference>
<reference evidence="13" key="1">
    <citation type="submission" date="2020-02" db="EMBL/GenBank/DDBJ databases">
        <title>Genomic and physiological characterization of two novel Nitrospinaceae genera.</title>
        <authorList>
            <person name="Mueller A.J."/>
            <person name="Jung M.-Y."/>
            <person name="Strachan C.R."/>
            <person name="Herbold C.W."/>
            <person name="Kirkegaard R.H."/>
            <person name="Daims H."/>
        </authorList>
    </citation>
    <scope>NUCLEOTIDE SEQUENCE [LARGE SCALE GENOMIC DNA]</scope>
</reference>
<dbReference type="InterPro" id="IPR004651">
    <property type="entry name" value="HisF"/>
</dbReference>
<evidence type="ECO:0000256" key="3">
    <source>
        <dbReference type="ARBA" id="ARBA00011152"/>
    </source>
</evidence>
<dbReference type="InterPro" id="IPR050064">
    <property type="entry name" value="IGPS_HisA/HisF"/>
</dbReference>
<dbReference type="InterPro" id="IPR006062">
    <property type="entry name" value="His_biosynth"/>
</dbReference>
<comment type="function">
    <text evidence="8">IGPS catalyzes the conversion of PRFAR and glutamine to IGP, AICAR and glutamate. The HisF subunit catalyzes the cyclization activity that produces IGP and AICAR from PRFAR using the ammonia provided by the HisH subunit.</text>
</comment>
<sequence>MPKTIRVIPRLDIKGPNLVKGIQLDGHRVLGTAEEFAKIYYQYGADELIYQDTVASLYRRNSLLEIVSKTARDIFIPLTVAGGIRSCNDIRQMLRAGADKVAINTAATENPNLLSEAARLFGSQCIVSSIEAFRLDNGKYEVWVDYGRERTNLNAIDWAAQVEDLGVGEILLTSINNDGMGVGYDLELIEKISSRASIPVIACGGAGKLDHFVDATLKAGADAVSAASIFHYHYALPKVGQKTMQFQGDRLRMGEHIDSGNIDFLNYGYGGIRSITVDPCDIMNVKSHLKANSVNIRS</sequence>
<dbReference type="KEGG" id="nva:G3M78_01000"/>
<evidence type="ECO:0000256" key="6">
    <source>
        <dbReference type="ARBA" id="ARBA00023102"/>
    </source>
</evidence>
<accession>A0A7T0G279</accession>
<dbReference type="CDD" id="cd04731">
    <property type="entry name" value="HisF"/>
    <property type="match status" value="1"/>
</dbReference>
<dbReference type="Proteomes" id="UP000594464">
    <property type="component" value="Chromosome"/>
</dbReference>
<keyword evidence="5 11" id="KW-0028">Amino-acid biosynthesis</keyword>
<dbReference type="Pfam" id="PF00977">
    <property type="entry name" value="His_biosynth"/>
    <property type="match status" value="1"/>
</dbReference>